<proteinExistence type="predicted"/>
<organism evidence="1 2">
    <name type="scientific">Elysia marginata</name>
    <dbReference type="NCBI Taxonomy" id="1093978"/>
    <lineage>
        <taxon>Eukaryota</taxon>
        <taxon>Metazoa</taxon>
        <taxon>Spiralia</taxon>
        <taxon>Lophotrochozoa</taxon>
        <taxon>Mollusca</taxon>
        <taxon>Gastropoda</taxon>
        <taxon>Heterobranchia</taxon>
        <taxon>Euthyneura</taxon>
        <taxon>Panpulmonata</taxon>
        <taxon>Sacoglossa</taxon>
        <taxon>Placobranchoidea</taxon>
        <taxon>Plakobranchidae</taxon>
        <taxon>Elysia</taxon>
    </lineage>
</organism>
<name>A0AAV4EWV9_9GAST</name>
<dbReference type="AlphaFoldDB" id="A0AAV4EWV9"/>
<keyword evidence="2" id="KW-1185">Reference proteome</keyword>
<evidence type="ECO:0000313" key="1">
    <source>
        <dbReference type="EMBL" id="GFR65564.1"/>
    </source>
</evidence>
<accession>A0AAV4EWV9</accession>
<sequence>MRIRLDIRLLKGQRSRWGRKDITLWKLFGQQIDHSLSRCDRWTICVVDGPAAVANQSVDGAVCVDVVVATYAQITQMSDR</sequence>
<gene>
    <name evidence="1" type="ORF">ElyMa_003662000</name>
</gene>
<dbReference type="EMBL" id="BMAT01007493">
    <property type="protein sequence ID" value="GFR65564.1"/>
    <property type="molecule type" value="Genomic_DNA"/>
</dbReference>
<comment type="caution">
    <text evidence="1">The sequence shown here is derived from an EMBL/GenBank/DDBJ whole genome shotgun (WGS) entry which is preliminary data.</text>
</comment>
<reference evidence="1 2" key="1">
    <citation type="journal article" date="2021" name="Elife">
        <title>Chloroplast acquisition without the gene transfer in kleptoplastic sea slugs, Plakobranchus ocellatus.</title>
        <authorList>
            <person name="Maeda T."/>
            <person name="Takahashi S."/>
            <person name="Yoshida T."/>
            <person name="Shimamura S."/>
            <person name="Takaki Y."/>
            <person name="Nagai Y."/>
            <person name="Toyoda A."/>
            <person name="Suzuki Y."/>
            <person name="Arimoto A."/>
            <person name="Ishii H."/>
            <person name="Satoh N."/>
            <person name="Nishiyama T."/>
            <person name="Hasebe M."/>
            <person name="Maruyama T."/>
            <person name="Minagawa J."/>
            <person name="Obokata J."/>
            <person name="Shigenobu S."/>
        </authorList>
    </citation>
    <scope>NUCLEOTIDE SEQUENCE [LARGE SCALE GENOMIC DNA]</scope>
</reference>
<evidence type="ECO:0000313" key="2">
    <source>
        <dbReference type="Proteomes" id="UP000762676"/>
    </source>
</evidence>
<protein>
    <submittedName>
        <fullName evidence="1">Uncharacterized protein</fullName>
    </submittedName>
</protein>
<dbReference type="Proteomes" id="UP000762676">
    <property type="component" value="Unassembled WGS sequence"/>
</dbReference>